<evidence type="ECO:0000313" key="2">
    <source>
        <dbReference type="Proteomes" id="UP000028981"/>
    </source>
</evidence>
<reference evidence="1 2" key="1">
    <citation type="submission" date="2014-08" db="EMBL/GenBank/DDBJ databases">
        <authorList>
            <person name="Hassan Y.I."/>
            <person name="Lepp D."/>
            <person name="Zhou T."/>
        </authorList>
    </citation>
    <scope>NUCLEOTIDE SEQUENCE [LARGE SCALE GENOMIC DNA]</scope>
    <source>
        <strain evidence="1 2">IFO13584</strain>
    </source>
</reference>
<organism evidence="1 2">
    <name type="scientific">Devosia riboflavina</name>
    <dbReference type="NCBI Taxonomy" id="46914"/>
    <lineage>
        <taxon>Bacteria</taxon>
        <taxon>Pseudomonadati</taxon>
        <taxon>Pseudomonadota</taxon>
        <taxon>Alphaproteobacteria</taxon>
        <taxon>Hyphomicrobiales</taxon>
        <taxon>Devosiaceae</taxon>
        <taxon>Devosia</taxon>
    </lineage>
</organism>
<sequence length="65" mass="7237">MNKPTVSYDSEADAAYIRFSTGKVRESEEVSDGIVLDYDEDGHIVGMEVLDARRHLPPQLLEEAA</sequence>
<dbReference type="PANTHER" id="PTHR37029">
    <property type="entry name" value="SSR1768 PROTEIN"/>
    <property type="match status" value="1"/>
</dbReference>
<accession>A0A087LZP3</accession>
<comment type="caution">
    <text evidence="1">The sequence shown here is derived from an EMBL/GenBank/DDBJ whole genome shotgun (WGS) entry which is preliminary data.</text>
</comment>
<dbReference type="AlphaFoldDB" id="A0A087LZP3"/>
<evidence type="ECO:0000313" key="1">
    <source>
        <dbReference type="EMBL" id="KFL30096.1"/>
    </source>
</evidence>
<keyword evidence="2" id="KW-1185">Reference proteome</keyword>
<dbReference type="InterPro" id="IPR019270">
    <property type="entry name" value="DUF2283"/>
</dbReference>
<dbReference type="PANTHER" id="PTHR37029:SF1">
    <property type="entry name" value="SSR1768 PROTEIN"/>
    <property type="match status" value="1"/>
</dbReference>
<dbReference type="Pfam" id="PF10049">
    <property type="entry name" value="DUF2283"/>
    <property type="match status" value="1"/>
</dbReference>
<gene>
    <name evidence="1" type="ORF">JP75_15975</name>
</gene>
<protein>
    <recommendedName>
        <fullName evidence="3">DUF2283 domain-containing protein</fullName>
    </recommendedName>
</protein>
<proteinExistence type="predicted"/>
<dbReference type="RefSeq" id="WP_035084635.1">
    <property type="nucleotide sequence ID" value="NZ_JQGC01000015.1"/>
</dbReference>
<evidence type="ECO:0008006" key="3">
    <source>
        <dbReference type="Google" id="ProtNLM"/>
    </source>
</evidence>
<dbReference type="Proteomes" id="UP000028981">
    <property type="component" value="Unassembled WGS sequence"/>
</dbReference>
<dbReference type="STRING" id="46914.JP75_15975"/>
<dbReference type="OrthoDB" id="9799670at2"/>
<dbReference type="EMBL" id="JQGC01000015">
    <property type="protein sequence ID" value="KFL30096.1"/>
    <property type="molecule type" value="Genomic_DNA"/>
</dbReference>
<name>A0A087LZP3_9HYPH</name>